<dbReference type="InterPro" id="IPR010666">
    <property type="entry name" value="Znf_GRF"/>
</dbReference>
<evidence type="ECO:0000313" key="7">
    <source>
        <dbReference type="Proteomes" id="UP001652660"/>
    </source>
</evidence>
<proteinExistence type="predicted"/>
<protein>
    <submittedName>
        <fullName evidence="8">F-box protein PP2-B6</fullName>
    </submittedName>
</protein>
<evidence type="ECO:0000256" key="2">
    <source>
        <dbReference type="ARBA" id="ARBA00022771"/>
    </source>
</evidence>
<keyword evidence="2" id="KW-0863">Zinc-finger</keyword>
<evidence type="ECO:0000313" key="8">
    <source>
        <dbReference type="RefSeq" id="XP_071939121.1"/>
    </source>
</evidence>
<sequence>MGEDSDGMQSRTRFFDMNNDCISLIFSLISPQDLCSASRISKHFKLASESDTTEERALPSALSLFKPDRQGSPDQQGFMRGKRKETIPTCSCGSKTNLKISWTDRNPTRRYVECANGEVDGCGYWNWYDGEMCERSKQVIPRPLRRINRLETKNETLQQQVLKLQKKAEKMEIQVKNLKEKLERKNGKKWSLLFLL</sequence>
<keyword evidence="1" id="KW-0479">Metal-binding</keyword>
<organism evidence="7 8">
    <name type="scientific">Coffea arabica</name>
    <name type="common">Arabian coffee</name>
    <dbReference type="NCBI Taxonomy" id="13443"/>
    <lineage>
        <taxon>Eukaryota</taxon>
        <taxon>Viridiplantae</taxon>
        <taxon>Streptophyta</taxon>
        <taxon>Embryophyta</taxon>
        <taxon>Tracheophyta</taxon>
        <taxon>Spermatophyta</taxon>
        <taxon>Magnoliopsida</taxon>
        <taxon>eudicotyledons</taxon>
        <taxon>Gunneridae</taxon>
        <taxon>Pentapetalae</taxon>
        <taxon>asterids</taxon>
        <taxon>lamiids</taxon>
        <taxon>Gentianales</taxon>
        <taxon>Rubiaceae</taxon>
        <taxon>Ixoroideae</taxon>
        <taxon>Gardenieae complex</taxon>
        <taxon>Bertiereae - Coffeeae clade</taxon>
        <taxon>Coffeeae</taxon>
        <taxon>Coffea</taxon>
    </lineage>
</organism>
<feature type="domain" description="GRF-type" evidence="6">
    <location>
        <begin position="88"/>
        <end position="129"/>
    </location>
</feature>
<dbReference type="Pfam" id="PF00646">
    <property type="entry name" value="F-box"/>
    <property type="match status" value="1"/>
</dbReference>
<evidence type="ECO:0000259" key="5">
    <source>
        <dbReference type="Pfam" id="PF00646"/>
    </source>
</evidence>
<keyword evidence="7" id="KW-1185">Reference proteome</keyword>
<name>A0ABM4X503_COFAR</name>
<accession>A0ABM4X503</accession>
<evidence type="ECO:0000256" key="3">
    <source>
        <dbReference type="ARBA" id="ARBA00022833"/>
    </source>
</evidence>
<dbReference type="InterPro" id="IPR001810">
    <property type="entry name" value="F-box_dom"/>
</dbReference>
<dbReference type="Proteomes" id="UP001652660">
    <property type="component" value="Chromosome 3c"/>
</dbReference>
<dbReference type="GeneID" id="140037869"/>
<dbReference type="Pfam" id="PF06839">
    <property type="entry name" value="Zn_ribbon_GRF"/>
    <property type="match status" value="1"/>
</dbReference>
<dbReference type="RefSeq" id="XP_071939121.1">
    <property type="nucleotide sequence ID" value="XM_072083020.1"/>
</dbReference>
<dbReference type="InterPro" id="IPR036047">
    <property type="entry name" value="F-box-like_dom_sf"/>
</dbReference>
<feature type="domain" description="F-box" evidence="5">
    <location>
        <begin position="15"/>
        <end position="50"/>
    </location>
</feature>
<keyword evidence="4" id="KW-0175">Coiled coil</keyword>
<gene>
    <name evidence="8" type="primary">LOC140037869</name>
</gene>
<feature type="coiled-coil region" evidence="4">
    <location>
        <begin position="147"/>
        <end position="188"/>
    </location>
</feature>
<keyword evidence="3" id="KW-0862">Zinc</keyword>
<dbReference type="SUPFAM" id="SSF81383">
    <property type="entry name" value="F-box domain"/>
    <property type="match status" value="1"/>
</dbReference>
<evidence type="ECO:0000256" key="1">
    <source>
        <dbReference type="ARBA" id="ARBA00022723"/>
    </source>
</evidence>
<reference evidence="8" key="1">
    <citation type="submission" date="2025-08" db="UniProtKB">
        <authorList>
            <consortium name="RefSeq"/>
        </authorList>
    </citation>
    <scope>IDENTIFICATION</scope>
    <source>
        <tissue evidence="8">Leaves</tissue>
    </source>
</reference>
<evidence type="ECO:0000259" key="6">
    <source>
        <dbReference type="Pfam" id="PF06839"/>
    </source>
</evidence>
<dbReference type="PANTHER" id="PTHR33248">
    <property type="entry name" value="ZINC ION-BINDING PROTEIN"/>
    <property type="match status" value="1"/>
</dbReference>
<evidence type="ECO:0000256" key="4">
    <source>
        <dbReference type="SAM" id="Coils"/>
    </source>
</evidence>